<proteinExistence type="predicted"/>
<evidence type="ECO:0000313" key="1">
    <source>
        <dbReference type="EMBL" id="CAG8683167.1"/>
    </source>
</evidence>
<sequence>MYNNISFGCGPLVRRTRRRTSPKRNSERESFVHQVIDARIGKRVSCRMSRRANLDHIVTTCLQEDGMRRKQNKQTNTLLQTSQTEEAYDEITLNISKPDHKANTSFLKRRFASPFHQLPVSSREKRIVTLFVTHDLNLLNRNIGVTKKNHGSLLGKEGSILLRNLYGTLKETLSIHCYRRV</sequence>
<organism evidence="1 2">
    <name type="scientific">Acaulospora morrowiae</name>
    <dbReference type="NCBI Taxonomy" id="94023"/>
    <lineage>
        <taxon>Eukaryota</taxon>
        <taxon>Fungi</taxon>
        <taxon>Fungi incertae sedis</taxon>
        <taxon>Mucoromycota</taxon>
        <taxon>Glomeromycotina</taxon>
        <taxon>Glomeromycetes</taxon>
        <taxon>Diversisporales</taxon>
        <taxon>Acaulosporaceae</taxon>
        <taxon>Acaulospora</taxon>
    </lineage>
</organism>
<name>A0A9N9HG31_9GLOM</name>
<gene>
    <name evidence="1" type="ORF">AMORRO_LOCUS11343</name>
</gene>
<keyword evidence="2" id="KW-1185">Reference proteome</keyword>
<reference evidence="1" key="1">
    <citation type="submission" date="2021-06" db="EMBL/GenBank/DDBJ databases">
        <authorList>
            <person name="Kallberg Y."/>
            <person name="Tangrot J."/>
            <person name="Rosling A."/>
        </authorList>
    </citation>
    <scope>NUCLEOTIDE SEQUENCE</scope>
    <source>
        <strain evidence="1">CL551</strain>
    </source>
</reference>
<comment type="caution">
    <text evidence="1">The sequence shown here is derived from an EMBL/GenBank/DDBJ whole genome shotgun (WGS) entry which is preliminary data.</text>
</comment>
<protein>
    <submittedName>
        <fullName evidence="1">1363_t:CDS:1</fullName>
    </submittedName>
</protein>
<dbReference type="AlphaFoldDB" id="A0A9N9HG31"/>
<accession>A0A9N9HG31</accession>
<dbReference type="Proteomes" id="UP000789342">
    <property type="component" value="Unassembled WGS sequence"/>
</dbReference>
<dbReference type="EMBL" id="CAJVPV010014196">
    <property type="protein sequence ID" value="CAG8683167.1"/>
    <property type="molecule type" value="Genomic_DNA"/>
</dbReference>
<evidence type="ECO:0000313" key="2">
    <source>
        <dbReference type="Proteomes" id="UP000789342"/>
    </source>
</evidence>